<keyword evidence="11" id="KW-0472">Membrane</keyword>
<keyword evidence="6 10" id="KW-0560">Oxidoreductase</keyword>
<protein>
    <recommendedName>
        <fullName evidence="14">Cytochrome P450</fullName>
    </recommendedName>
</protein>
<dbReference type="InterPro" id="IPR001128">
    <property type="entry name" value="Cyt_P450"/>
</dbReference>
<keyword evidence="13" id="KW-1185">Reference proteome</keyword>
<dbReference type="Pfam" id="PF00067">
    <property type="entry name" value="p450"/>
    <property type="match status" value="1"/>
</dbReference>
<evidence type="ECO:0000256" key="5">
    <source>
        <dbReference type="ARBA" id="ARBA00022723"/>
    </source>
</evidence>
<dbReference type="InterPro" id="IPR036396">
    <property type="entry name" value="Cyt_P450_sf"/>
</dbReference>
<evidence type="ECO:0000256" key="10">
    <source>
        <dbReference type="RuleBase" id="RU000461"/>
    </source>
</evidence>
<dbReference type="SUPFAM" id="SSF48264">
    <property type="entry name" value="Cytochrome P450"/>
    <property type="match status" value="1"/>
</dbReference>
<keyword evidence="7 9" id="KW-0408">Iron</keyword>
<dbReference type="GO" id="GO:0020037">
    <property type="term" value="F:heme binding"/>
    <property type="evidence" value="ECO:0007669"/>
    <property type="project" value="InterPro"/>
</dbReference>
<dbReference type="Proteomes" id="UP000541558">
    <property type="component" value="Unassembled WGS sequence"/>
</dbReference>
<evidence type="ECO:0000256" key="4">
    <source>
        <dbReference type="ARBA" id="ARBA00022617"/>
    </source>
</evidence>
<comment type="similarity">
    <text evidence="3 10">Belongs to the cytochrome P450 family.</text>
</comment>
<feature type="binding site" description="axial binding residue" evidence="9">
    <location>
        <position position="456"/>
    </location>
    <ligand>
        <name>heme</name>
        <dbReference type="ChEBI" id="CHEBI:30413"/>
    </ligand>
    <ligandPart>
        <name>Fe</name>
        <dbReference type="ChEBI" id="CHEBI:18248"/>
    </ligandPart>
</feature>
<keyword evidence="5 9" id="KW-0479">Metal-binding</keyword>
<organism evidence="12 13">
    <name type="scientific">Ephemerocybe angulata</name>
    <dbReference type="NCBI Taxonomy" id="980116"/>
    <lineage>
        <taxon>Eukaryota</taxon>
        <taxon>Fungi</taxon>
        <taxon>Dikarya</taxon>
        <taxon>Basidiomycota</taxon>
        <taxon>Agaricomycotina</taxon>
        <taxon>Agaricomycetes</taxon>
        <taxon>Agaricomycetidae</taxon>
        <taxon>Agaricales</taxon>
        <taxon>Agaricineae</taxon>
        <taxon>Psathyrellaceae</taxon>
        <taxon>Ephemerocybe</taxon>
    </lineage>
</organism>
<proteinExistence type="inferred from homology"/>
<comment type="pathway">
    <text evidence="2">Secondary metabolite biosynthesis.</text>
</comment>
<evidence type="ECO:0000313" key="13">
    <source>
        <dbReference type="Proteomes" id="UP000541558"/>
    </source>
</evidence>
<dbReference type="AlphaFoldDB" id="A0A8H5ARW7"/>
<dbReference type="GO" id="GO:0016705">
    <property type="term" value="F:oxidoreductase activity, acting on paired donors, with incorporation or reduction of molecular oxygen"/>
    <property type="evidence" value="ECO:0007669"/>
    <property type="project" value="InterPro"/>
</dbReference>
<dbReference type="InterPro" id="IPR002401">
    <property type="entry name" value="Cyt_P450_E_grp-I"/>
</dbReference>
<dbReference type="GO" id="GO:0005506">
    <property type="term" value="F:iron ion binding"/>
    <property type="evidence" value="ECO:0007669"/>
    <property type="project" value="InterPro"/>
</dbReference>
<evidence type="ECO:0000256" key="3">
    <source>
        <dbReference type="ARBA" id="ARBA00010617"/>
    </source>
</evidence>
<evidence type="ECO:0000256" key="7">
    <source>
        <dbReference type="ARBA" id="ARBA00023004"/>
    </source>
</evidence>
<evidence type="ECO:0000256" key="6">
    <source>
        <dbReference type="ARBA" id="ARBA00023002"/>
    </source>
</evidence>
<keyword evidence="4 9" id="KW-0349">Heme</keyword>
<dbReference type="PRINTS" id="PR00463">
    <property type="entry name" value="EP450I"/>
</dbReference>
<dbReference type="PANTHER" id="PTHR46300:SF7">
    <property type="entry name" value="P450, PUTATIVE (EUROFUNG)-RELATED"/>
    <property type="match status" value="1"/>
</dbReference>
<evidence type="ECO:0000256" key="2">
    <source>
        <dbReference type="ARBA" id="ARBA00005179"/>
    </source>
</evidence>
<comment type="caution">
    <text evidence="12">The sequence shown here is derived from an EMBL/GenBank/DDBJ whole genome shotgun (WGS) entry which is preliminary data.</text>
</comment>
<evidence type="ECO:0000256" key="1">
    <source>
        <dbReference type="ARBA" id="ARBA00001971"/>
    </source>
</evidence>
<evidence type="ECO:0000313" key="12">
    <source>
        <dbReference type="EMBL" id="KAF5309789.1"/>
    </source>
</evidence>
<evidence type="ECO:0000256" key="9">
    <source>
        <dbReference type="PIRSR" id="PIRSR602401-1"/>
    </source>
</evidence>
<comment type="cofactor">
    <cofactor evidence="1 9">
        <name>heme</name>
        <dbReference type="ChEBI" id="CHEBI:30413"/>
    </cofactor>
</comment>
<accession>A0A8H5ARW7</accession>
<dbReference type="GO" id="GO:0004497">
    <property type="term" value="F:monooxygenase activity"/>
    <property type="evidence" value="ECO:0007669"/>
    <property type="project" value="UniProtKB-KW"/>
</dbReference>
<sequence>MMPTTPFLEGAFRRMGEGLSFSVAATALLSLVMLYIANKAKEHSKRKGYARLPGPIRLPLLGSALQMPQSHAWHTITNWRQTYGDIIQLDLLGYHIVAINSPKIARDLLDKRSSVYSDRPHFAFAGDLCEFNKSITLMKYDEPWKRQRKILAKEFSTPSSIPRYWPLQEQQTRLLVQSLLENPGEMKSQMHFRIGVIIQRILYGYTVESPDDAFLVNALVSLGHFNKAGKLGSYLVDFFPILKYVPEWAGAGFKGEARRMKESLETSVTLPYEWVKKNMLTGQSLMPNLCGTILSGADGPLSPEEEESLRWAAISSFGAALDTSASSALTFYLAMIMHPDVQKKAQAEVDAVVGTDRLPAISDRSSLPYVRSVMAEVLRWYPAVPMGIAHSSTRDDFYEGYHIPAHAIVVPNVWFMTHDPAVYDEPSKFIPERYSNSESAMREVYNLVFGFGRRVCPGMQFAEGTLFSVIATTLATCDVTPELDASGNPIFPKLVWSDGVISLPPEFKYNIQPRTAKALSLLQTETTFIE</sequence>
<dbReference type="PANTHER" id="PTHR46300">
    <property type="entry name" value="P450, PUTATIVE (EUROFUNG)-RELATED-RELATED"/>
    <property type="match status" value="1"/>
</dbReference>
<name>A0A8H5ARW7_9AGAR</name>
<dbReference type="EMBL" id="JAACJK010000231">
    <property type="protein sequence ID" value="KAF5309789.1"/>
    <property type="molecule type" value="Genomic_DNA"/>
</dbReference>
<dbReference type="OrthoDB" id="2789670at2759"/>
<dbReference type="Gene3D" id="1.10.630.10">
    <property type="entry name" value="Cytochrome P450"/>
    <property type="match status" value="1"/>
</dbReference>
<evidence type="ECO:0000256" key="8">
    <source>
        <dbReference type="ARBA" id="ARBA00023033"/>
    </source>
</evidence>
<keyword evidence="11" id="KW-1133">Transmembrane helix</keyword>
<dbReference type="InterPro" id="IPR050364">
    <property type="entry name" value="Cytochrome_P450_fung"/>
</dbReference>
<feature type="transmembrane region" description="Helical" evidence="11">
    <location>
        <begin position="20"/>
        <end position="37"/>
    </location>
</feature>
<reference evidence="12 13" key="1">
    <citation type="journal article" date="2020" name="ISME J.">
        <title>Uncovering the hidden diversity of litter-decomposition mechanisms in mushroom-forming fungi.</title>
        <authorList>
            <person name="Floudas D."/>
            <person name="Bentzer J."/>
            <person name="Ahren D."/>
            <person name="Johansson T."/>
            <person name="Persson P."/>
            <person name="Tunlid A."/>
        </authorList>
    </citation>
    <scope>NUCLEOTIDE SEQUENCE [LARGE SCALE GENOMIC DNA]</scope>
    <source>
        <strain evidence="12 13">CBS 175.51</strain>
    </source>
</reference>
<keyword evidence="11" id="KW-0812">Transmembrane</keyword>
<gene>
    <name evidence="12" type="ORF">D9611_013626</name>
</gene>
<evidence type="ECO:0008006" key="14">
    <source>
        <dbReference type="Google" id="ProtNLM"/>
    </source>
</evidence>
<evidence type="ECO:0000256" key="11">
    <source>
        <dbReference type="SAM" id="Phobius"/>
    </source>
</evidence>
<dbReference type="CDD" id="cd11065">
    <property type="entry name" value="CYP64-like"/>
    <property type="match status" value="1"/>
</dbReference>
<dbReference type="PROSITE" id="PS00086">
    <property type="entry name" value="CYTOCHROME_P450"/>
    <property type="match status" value="1"/>
</dbReference>
<keyword evidence="8 10" id="KW-0503">Monooxygenase</keyword>
<dbReference type="InterPro" id="IPR017972">
    <property type="entry name" value="Cyt_P450_CS"/>
</dbReference>